<feature type="compositionally biased region" description="Basic and acidic residues" evidence="1">
    <location>
        <begin position="521"/>
        <end position="530"/>
    </location>
</feature>
<organism evidence="2 3">
    <name type="scientific">Bondarzewia mesenterica</name>
    <dbReference type="NCBI Taxonomy" id="1095465"/>
    <lineage>
        <taxon>Eukaryota</taxon>
        <taxon>Fungi</taxon>
        <taxon>Dikarya</taxon>
        <taxon>Basidiomycota</taxon>
        <taxon>Agaricomycotina</taxon>
        <taxon>Agaricomycetes</taxon>
        <taxon>Russulales</taxon>
        <taxon>Bondarzewiaceae</taxon>
        <taxon>Bondarzewia</taxon>
    </lineage>
</organism>
<evidence type="ECO:0000313" key="3">
    <source>
        <dbReference type="Proteomes" id="UP000310158"/>
    </source>
</evidence>
<dbReference type="SUPFAM" id="SSF56112">
    <property type="entry name" value="Protein kinase-like (PK-like)"/>
    <property type="match status" value="1"/>
</dbReference>
<sequence>MLEASMKYRDILTLPHDFDVTDEASIRAHHDKLQSLRNAALQNPLERGHRFVVRLHRPPSDGLRPGIRRLPSFALSSDPCILVLKTRLQTDVDHWFQVWIAHISSPDAGEFQDLERVVVKFSQPSMWPIPDPKDIWWKYDYESHRVAALKEDFFYGMLGPIQGAAVPYNYGIHEVVMPNGENAYMLVTEYVDGITAAQWRQSIAHNNYDGSSSLNPAEQAAMMPLLQNLLAMILESIDAIHNLNVLHGDICSENIIIHPSAASPTQIVFINFSHGNISFTPQDAAHEGEIDATFEREIAATLFPCCLEHLRAIKEWSKEGLPRGLVAPAWHVDKPINVGYSGLSLSGSPYNVRRLGWHPTGTSYRTWDDLPVGVHERADLVICNLGPSLETAKRMSKRTSRLKVKAALSHVLEILDKRLEHLDTLCLQLASEEMAGTVFLFGGCYECKSFSIGKDFTNLANIFKFFIVLQEEACTRAGFGYLSFCATSRVRRKYGSWSIAQGTRLGTLDASPKMRGNELEKDAVQLESRRSGSSRCYCGRPRQGTNK</sequence>
<dbReference type="InterPro" id="IPR011009">
    <property type="entry name" value="Kinase-like_dom_sf"/>
</dbReference>
<dbReference type="PROSITE" id="PS00109">
    <property type="entry name" value="PROTEIN_KINASE_TYR"/>
    <property type="match status" value="1"/>
</dbReference>
<dbReference type="AlphaFoldDB" id="A0A4S4LT28"/>
<dbReference type="Gene3D" id="1.10.510.10">
    <property type="entry name" value="Transferase(Phosphotransferase) domain 1"/>
    <property type="match status" value="1"/>
</dbReference>
<evidence type="ECO:0000313" key="2">
    <source>
        <dbReference type="EMBL" id="THH15572.1"/>
    </source>
</evidence>
<reference evidence="2 3" key="1">
    <citation type="submission" date="2019-02" db="EMBL/GenBank/DDBJ databases">
        <title>Genome sequencing of the rare red list fungi Bondarzewia mesenterica.</title>
        <authorList>
            <person name="Buettner E."/>
            <person name="Kellner H."/>
        </authorList>
    </citation>
    <scope>NUCLEOTIDE SEQUENCE [LARGE SCALE GENOMIC DNA]</scope>
    <source>
        <strain evidence="2 3">DSM 108281</strain>
    </source>
</reference>
<comment type="caution">
    <text evidence="2">The sequence shown here is derived from an EMBL/GenBank/DDBJ whole genome shotgun (WGS) entry which is preliminary data.</text>
</comment>
<dbReference type="Proteomes" id="UP000310158">
    <property type="component" value="Unassembled WGS sequence"/>
</dbReference>
<dbReference type="GO" id="GO:0004672">
    <property type="term" value="F:protein kinase activity"/>
    <property type="evidence" value="ECO:0007669"/>
    <property type="project" value="InterPro"/>
</dbReference>
<feature type="compositionally biased region" description="Low complexity" evidence="1">
    <location>
        <begin position="531"/>
        <end position="540"/>
    </location>
</feature>
<proteinExistence type="predicted"/>
<dbReference type="EMBL" id="SGPL01000203">
    <property type="protein sequence ID" value="THH15572.1"/>
    <property type="molecule type" value="Genomic_DNA"/>
</dbReference>
<name>A0A4S4LT28_9AGAM</name>
<gene>
    <name evidence="2" type="ORF">EW146_g4928</name>
</gene>
<protein>
    <submittedName>
        <fullName evidence="2">Uncharacterized protein</fullName>
    </submittedName>
</protein>
<accession>A0A4S4LT28</accession>
<keyword evidence="3" id="KW-1185">Reference proteome</keyword>
<evidence type="ECO:0000256" key="1">
    <source>
        <dbReference type="SAM" id="MobiDB-lite"/>
    </source>
</evidence>
<feature type="region of interest" description="Disordered" evidence="1">
    <location>
        <begin position="521"/>
        <end position="547"/>
    </location>
</feature>
<dbReference type="OrthoDB" id="3138711at2759"/>
<dbReference type="InterPro" id="IPR008266">
    <property type="entry name" value="Tyr_kinase_AS"/>
</dbReference>